<evidence type="ECO:0000313" key="2">
    <source>
        <dbReference type="EMBL" id="KAJ8902698.1"/>
    </source>
</evidence>
<dbReference type="EMBL" id="JAMWBK010000008">
    <property type="protein sequence ID" value="KAJ8902698.1"/>
    <property type="molecule type" value="Genomic_DNA"/>
</dbReference>
<keyword evidence="3" id="KW-1185">Reference proteome</keyword>
<dbReference type="Proteomes" id="UP001157974">
    <property type="component" value="Unassembled WGS sequence"/>
</dbReference>
<reference evidence="2 3" key="1">
    <citation type="journal article" date="2023" name="Nat. Commun.">
        <title>Origin of minicircular mitochondrial genomes in red algae.</title>
        <authorList>
            <person name="Lee Y."/>
            <person name="Cho C.H."/>
            <person name="Lee Y.M."/>
            <person name="Park S.I."/>
            <person name="Yang J.H."/>
            <person name="West J.A."/>
            <person name="Bhattacharya D."/>
            <person name="Yoon H.S."/>
        </authorList>
    </citation>
    <scope>NUCLEOTIDE SEQUENCE [LARGE SCALE GENOMIC DNA]</scope>
    <source>
        <strain evidence="2 3">CCMP1338</strain>
        <tissue evidence="2">Whole cell</tissue>
    </source>
</reference>
<feature type="region of interest" description="Disordered" evidence="1">
    <location>
        <begin position="1"/>
        <end position="23"/>
    </location>
</feature>
<organism evidence="2 3">
    <name type="scientific">Rhodosorus marinus</name>
    <dbReference type="NCBI Taxonomy" id="101924"/>
    <lineage>
        <taxon>Eukaryota</taxon>
        <taxon>Rhodophyta</taxon>
        <taxon>Stylonematophyceae</taxon>
        <taxon>Stylonematales</taxon>
        <taxon>Stylonemataceae</taxon>
        <taxon>Rhodosorus</taxon>
    </lineage>
</organism>
<comment type="caution">
    <text evidence="2">The sequence shown here is derived from an EMBL/GenBank/DDBJ whole genome shotgun (WGS) entry which is preliminary data.</text>
</comment>
<evidence type="ECO:0000256" key="1">
    <source>
        <dbReference type="SAM" id="MobiDB-lite"/>
    </source>
</evidence>
<accession>A0AAV8UMC5</accession>
<dbReference type="AlphaFoldDB" id="A0AAV8UMC5"/>
<proteinExistence type="predicted"/>
<name>A0AAV8UMC5_9RHOD</name>
<gene>
    <name evidence="2" type="ORF">NDN08_006018</name>
</gene>
<protein>
    <submittedName>
        <fullName evidence="2">Uncharacterized protein</fullName>
    </submittedName>
</protein>
<sequence>MALSLSGEKRVGSSSTLSDGSSQDCFGTRAHELLTDADVVDFLTAVDAQVRHQRRWLDATQQRRLEALHLQAATDECMELSDVVEYLEEQNGKLVSNLSSGSRSDLSR</sequence>
<feature type="compositionally biased region" description="Low complexity" evidence="1">
    <location>
        <begin position="13"/>
        <end position="22"/>
    </location>
</feature>
<evidence type="ECO:0000313" key="3">
    <source>
        <dbReference type="Proteomes" id="UP001157974"/>
    </source>
</evidence>